<accession>A0A4Y7X0P3</accession>
<dbReference type="FunFam" id="1.20.120.1760:FF:000004">
    <property type="entry name" value="CDP-diacylglycerol--glycerol-3-phosphate 3-phosphatidyltransferase"/>
    <property type="match status" value="1"/>
</dbReference>
<evidence type="ECO:0000256" key="14">
    <source>
        <dbReference type="ARBA" id="ARBA00023136"/>
    </source>
</evidence>
<dbReference type="InterPro" id="IPR050324">
    <property type="entry name" value="CDP-alcohol_PTase-I"/>
</dbReference>
<accession>A0A0M0KJ46</accession>
<evidence type="ECO:0000256" key="8">
    <source>
        <dbReference type="ARBA" id="ARBA00022475"/>
    </source>
</evidence>
<evidence type="ECO:0000256" key="5">
    <source>
        <dbReference type="ARBA" id="ARBA00010441"/>
    </source>
</evidence>
<keyword evidence="10 19" id="KW-0808">Transferase</keyword>
<evidence type="ECO:0000256" key="4">
    <source>
        <dbReference type="ARBA" id="ARBA00005189"/>
    </source>
</evidence>
<comment type="subcellular location">
    <subcellularLocation>
        <location evidence="2">Cell membrane</location>
        <topology evidence="2">Multi-pass membrane protein</topology>
    </subcellularLocation>
</comment>
<comment type="pathway">
    <text evidence="4">Lipid metabolism.</text>
</comment>
<dbReference type="PIRSF" id="PIRSF000847">
    <property type="entry name" value="Phos_ph_gly_syn"/>
    <property type="match status" value="1"/>
</dbReference>
<feature type="transmembrane region" description="Helical" evidence="20">
    <location>
        <begin position="40"/>
        <end position="62"/>
    </location>
</feature>
<dbReference type="UniPathway" id="UPA00084">
    <property type="reaction ID" value="UER00503"/>
</dbReference>
<dbReference type="PROSITE" id="PS00379">
    <property type="entry name" value="CDP_ALCOHOL_P_TRANSF"/>
    <property type="match status" value="1"/>
</dbReference>
<evidence type="ECO:0000256" key="6">
    <source>
        <dbReference type="ARBA" id="ARBA00013170"/>
    </source>
</evidence>
<dbReference type="RefSeq" id="WP_010898539.1">
    <property type="nucleotide sequence ID" value="NZ_CP040441.1"/>
</dbReference>
<dbReference type="Pfam" id="PF01066">
    <property type="entry name" value="CDP-OH_P_transf"/>
    <property type="match status" value="1"/>
</dbReference>
<evidence type="ECO:0000256" key="18">
    <source>
        <dbReference type="NCBIfam" id="TIGR00560"/>
    </source>
</evidence>
<comment type="catalytic activity">
    <reaction evidence="17">
        <text>a CDP-1,2-diacyl-sn-glycerol + sn-glycerol 3-phosphate = a 1,2-diacyl-sn-glycero-3-phospho-(1'-sn-glycero-3'-phosphate) + CMP + H(+)</text>
        <dbReference type="Rhea" id="RHEA:12593"/>
        <dbReference type="ChEBI" id="CHEBI:15378"/>
        <dbReference type="ChEBI" id="CHEBI:57597"/>
        <dbReference type="ChEBI" id="CHEBI:58332"/>
        <dbReference type="ChEBI" id="CHEBI:60110"/>
        <dbReference type="ChEBI" id="CHEBI:60377"/>
        <dbReference type="EC" id="2.7.8.5"/>
    </reaction>
</comment>
<dbReference type="InterPro" id="IPR000462">
    <property type="entry name" value="CDP-OH_P_trans"/>
</dbReference>
<dbReference type="EC" id="2.7.8.5" evidence="6 18"/>
<comment type="similarity">
    <text evidence="5 19">Belongs to the CDP-alcohol phosphatidyltransferase class-I family.</text>
</comment>
<keyword evidence="11 20" id="KW-0812">Transmembrane</keyword>
<dbReference type="PANTHER" id="PTHR14269:SF62">
    <property type="entry name" value="CDP-DIACYLGLYCEROL--GLYCEROL-3-PHOSPHATE 3-PHOSPHATIDYLTRANSFERASE 1, CHLOROPLASTIC"/>
    <property type="match status" value="1"/>
</dbReference>
<name>A0A0M0KJ46_ALKHA</name>
<evidence type="ECO:0000256" key="17">
    <source>
        <dbReference type="ARBA" id="ARBA00048586"/>
    </source>
</evidence>
<evidence type="ECO:0000256" key="12">
    <source>
        <dbReference type="ARBA" id="ARBA00022989"/>
    </source>
</evidence>
<dbReference type="PATRIC" id="fig|136160.3.peg.1941"/>
<dbReference type="InterPro" id="IPR004570">
    <property type="entry name" value="Phosphatidylglycerol_P_synth"/>
</dbReference>
<dbReference type="Gene3D" id="1.20.120.1760">
    <property type="match status" value="1"/>
</dbReference>
<sequence>MNVPNKITLSRIGLIPLFMLFLLAPIPLGTAVLFGVEIPVSHLVALFLFVLAAATDWLDGYYARKWKLVTNFGKFLDPLADKLLVTAALVGLVEIGTIPAWMAIIIISREFAVTGIRLVAASDGAVIAASKLGKWKTVSQIVAIIACLLYNVPFAAVGFPFMIIALWVATILTIVSGVDYFLKNKEFLLKSK</sequence>
<dbReference type="AlphaFoldDB" id="A0A0M0KJ46"/>
<evidence type="ECO:0000256" key="16">
    <source>
        <dbReference type="ARBA" id="ARBA00023264"/>
    </source>
</evidence>
<comment type="caution">
    <text evidence="21">The sequence shown here is derived from an EMBL/GenBank/DDBJ whole genome shotgun (WGS) entry which is preliminary data.</text>
</comment>
<evidence type="ECO:0000256" key="9">
    <source>
        <dbReference type="ARBA" id="ARBA00022516"/>
    </source>
</evidence>
<protein>
    <recommendedName>
        <fullName evidence="7 18">CDP-diacylglycerol--glycerol-3-phosphate 3-phosphatidyltransferase</fullName>
        <ecNumber evidence="6 18">2.7.8.5</ecNumber>
    </recommendedName>
</protein>
<comment type="function">
    <text evidence="1">This protein catalyzes the committed step to the synthesis of the acidic phospholipids.</text>
</comment>
<feature type="transmembrane region" description="Helical" evidence="20">
    <location>
        <begin position="12"/>
        <end position="34"/>
    </location>
</feature>
<evidence type="ECO:0000256" key="2">
    <source>
        <dbReference type="ARBA" id="ARBA00004651"/>
    </source>
</evidence>
<feature type="transmembrane region" description="Helical" evidence="20">
    <location>
        <begin position="83"/>
        <end position="105"/>
    </location>
</feature>
<evidence type="ECO:0000256" key="1">
    <source>
        <dbReference type="ARBA" id="ARBA00003973"/>
    </source>
</evidence>
<evidence type="ECO:0000256" key="7">
    <source>
        <dbReference type="ARBA" id="ARBA00014944"/>
    </source>
</evidence>
<gene>
    <name evidence="21" type="ORF">AMD02_08060</name>
</gene>
<dbReference type="InterPro" id="IPR043130">
    <property type="entry name" value="CDP-OH_PTrfase_TM_dom"/>
</dbReference>
<keyword evidence="13" id="KW-0443">Lipid metabolism</keyword>
<dbReference type="OMA" id="WSMVYYL"/>
<keyword evidence="14 20" id="KW-0472">Membrane</keyword>
<comment type="pathway">
    <text evidence="3">Phospholipid metabolism; phosphatidylglycerol biosynthesis; phosphatidylglycerol from CDP-diacylglycerol: step 1/2.</text>
</comment>
<organism evidence="21">
    <name type="scientific">Halalkalibacterium halodurans</name>
    <name type="common">Bacillus halodurans</name>
    <dbReference type="NCBI Taxonomy" id="86665"/>
    <lineage>
        <taxon>Bacteria</taxon>
        <taxon>Bacillati</taxon>
        <taxon>Bacillota</taxon>
        <taxon>Bacilli</taxon>
        <taxon>Bacillales</taxon>
        <taxon>Bacillaceae</taxon>
        <taxon>Halalkalibacterium (ex Joshi et al. 2022)</taxon>
    </lineage>
</organism>
<dbReference type="GeneID" id="87597906"/>
<evidence type="ECO:0000256" key="13">
    <source>
        <dbReference type="ARBA" id="ARBA00023098"/>
    </source>
</evidence>
<keyword evidence="9" id="KW-0444">Lipid biosynthesis</keyword>
<evidence type="ECO:0000256" key="20">
    <source>
        <dbReference type="SAM" id="Phobius"/>
    </source>
</evidence>
<evidence type="ECO:0000256" key="10">
    <source>
        <dbReference type="ARBA" id="ARBA00022679"/>
    </source>
</evidence>
<dbReference type="InterPro" id="IPR048254">
    <property type="entry name" value="CDP_ALCOHOL_P_TRANSF_CS"/>
</dbReference>
<proteinExistence type="inferred from homology"/>
<evidence type="ECO:0000313" key="21">
    <source>
        <dbReference type="EMBL" id="KOO38825.1"/>
    </source>
</evidence>
<keyword evidence="8" id="KW-1003">Cell membrane</keyword>
<dbReference type="GO" id="GO:0005886">
    <property type="term" value="C:plasma membrane"/>
    <property type="evidence" value="ECO:0007669"/>
    <property type="project" value="UniProtKB-SubCell"/>
</dbReference>
<feature type="transmembrane region" description="Helical" evidence="20">
    <location>
        <begin position="164"/>
        <end position="182"/>
    </location>
</feature>
<keyword evidence="16" id="KW-1208">Phospholipid metabolism</keyword>
<dbReference type="GO" id="GO:0008444">
    <property type="term" value="F:CDP-diacylglycerol-glycerol-3-phosphate 3-phosphatidyltransferase activity"/>
    <property type="evidence" value="ECO:0007669"/>
    <property type="project" value="UniProtKB-UniRule"/>
</dbReference>
<keyword evidence="15" id="KW-0594">Phospholipid biosynthesis</keyword>
<evidence type="ECO:0000256" key="11">
    <source>
        <dbReference type="ARBA" id="ARBA00022692"/>
    </source>
</evidence>
<dbReference type="PANTHER" id="PTHR14269">
    <property type="entry name" value="CDP-DIACYLGLYCEROL--GLYCEROL-3-PHOSPHATE 3-PHOSPHATIDYLTRANSFERASE-RELATED"/>
    <property type="match status" value="1"/>
</dbReference>
<evidence type="ECO:0000256" key="15">
    <source>
        <dbReference type="ARBA" id="ARBA00023209"/>
    </source>
</evidence>
<evidence type="ECO:0000256" key="19">
    <source>
        <dbReference type="RuleBase" id="RU003750"/>
    </source>
</evidence>
<keyword evidence="12 20" id="KW-1133">Transmembrane helix</keyword>
<dbReference type="GO" id="GO:0006655">
    <property type="term" value="P:phosphatidylglycerol biosynthetic process"/>
    <property type="evidence" value="ECO:0007669"/>
    <property type="project" value="UniProtKB-UniPathway"/>
</dbReference>
<evidence type="ECO:0000256" key="3">
    <source>
        <dbReference type="ARBA" id="ARBA00005042"/>
    </source>
</evidence>
<reference evidence="21" key="1">
    <citation type="submission" date="2015-08" db="EMBL/GenBank/DDBJ databases">
        <title>Complete DNA Sequence of Pseudomonas syringae pv. actinidiae, the Causal Agent of Kiwifruit Canker Disease.</title>
        <authorList>
            <person name="Rikkerink E.H.A."/>
            <person name="Fineran P.C."/>
        </authorList>
    </citation>
    <scope>NUCLEOTIDE SEQUENCE</scope>
    <source>
        <strain evidence="21">DSM 13666</strain>
    </source>
</reference>
<dbReference type="EMBL" id="LILD01000001">
    <property type="protein sequence ID" value="KOO38825.1"/>
    <property type="molecule type" value="Genomic_DNA"/>
</dbReference>
<dbReference type="NCBIfam" id="TIGR00560">
    <property type="entry name" value="pgsA"/>
    <property type="match status" value="1"/>
</dbReference>